<comment type="pathway">
    <text evidence="12">Amino-sugar metabolism; N-acetylmuramate degradation.</text>
</comment>
<comment type="caution">
    <text evidence="14">The sequence shown here is derived from an EMBL/GenBank/DDBJ whole genome shotgun (WGS) entry which is preliminary data.</text>
</comment>
<evidence type="ECO:0000256" key="2">
    <source>
        <dbReference type="ARBA" id="ARBA00023239"/>
    </source>
</evidence>
<dbReference type="Gene3D" id="3.40.50.10490">
    <property type="entry name" value="Glucose-6-phosphate isomerase like protein, domain 1"/>
    <property type="match status" value="1"/>
</dbReference>
<dbReference type="Proteomes" id="UP000185568">
    <property type="component" value="Unassembled WGS sequence"/>
</dbReference>
<evidence type="ECO:0000256" key="5">
    <source>
        <dbReference type="ARBA" id="ARBA00060595"/>
    </source>
</evidence>
<evidence type="ECO:0000256" key="4">
    <source>
        <dbReference type="ARBA" id="ARBA00051747"/>
    </source>
</evidence>
<dbReference type="PROSITE" id="PS01272">
    <property type="entry name" value="GCKR"/>
    <property type="match status" value="1"/>
</dbReference>
<evidence type="ECO:0000256" key="6">
    <source>
        <dbReference type="ARBA" id="ARBA00060672"/>
    </source>
</evidence>
<evidence type="ECO:0000259" key="13">
    <source>
        <dbReference type="PROSITE" id="PS51464"/>
    </source>
</evidence>
<dbReference type="InterPro" id="IPR001347">
    <property type="entry name" value="SIS_dom"/>
</dbReference>
<dbReference type="PANTHER" id="PTHR10088:SF4">
    <property type="entry name" value="GLUCOKINASE REGULATORY PROTEIN"/>
    <property type="match status" value="1"/>
</dbReference>
<evidence type="ECO:0000256" key="8">
    <source>
        <dbReference type="ARBA" id="ARBA00067056"/>
    </source>
</evidence>
<proteinExistence type="inferred from homology"/>
<evidence type="ECO:0000256" key="11">
    <source>
        <dbReference type="ARBA" id="ARBA00084049"/>
    </source>
</evidence>
<comment type="pathway">
    <text evidence="6">Cell wall biogenesis.</text>
</comment>
<dbReference type="InterPro" id="IPR005486">
    <property type="entry name" value="Glucokinase_regulatory_CS"/>
</dbReference>
<dbReference type="EC" id="4.2.1.126" evidence="8 12"/>
<dbReference type="HAMAP" id="MF_00068">
    <property type="entry name" value="MurQ"/>
    <property type="match status" value="1"/>
</dbReference>
<comment type="pathway">
    <text evidence="5">Amino-sugar metabolism; 1,6-anhydro-N-acetylmuramate degradation.</text>
</comment>
<dbReference type="Pfam" id="PF22645">
    <property type="entry name" value="GKRP_SIS_N"/>
    <property type="match status" value="1"/>
</dbReference>
<keyword evidence="15" id="KW-1185">Reference proteome</keyword>
<reference evidence="14 15" key="1">
    <citation type="submission" date="2016-12" db="EMBL/GenBank/DDBJ databases">
        <title>Domibacillus antri genome sequencing.</title>
        <authorList>
            <person name="Verma A."/>
            <person name="Krishnamurthi S."/>
        </authorList>
    </citation>
    <scope>NUCLEOTIDE SEQUENCE [LARGE SCALE GENOMIC DNA]</scope>
    <source>
        <strain evidence="14 15">XD80</strain>
    </source>
</reference>
<dbReference type="SUPFAM" id="SSF53697">
    <property type="entry name" value="SIS domain"/>
    <property type="match status" value="1"/>
</dbReference>
<sequence length="297" mass="31782">MISELQTERRNTQSMNLDQLTTDEIVRLMNQEDQTVAQAVQKVLDSIAKAVELAVKGMKNGGRLIYIGAGTSGRIGIMDAVECPPTFSTSPSFVQAVIAGGEGAIKRAVEGAEDRDFEGAEDLKKMGIGPNDTVVGIAASGRTPYVKGGLLYAKEVGAGTIAISNNAQAGISQCAEIAIEAVTGPEVLTGSTRLKAATAQKMIVNMISTAAMIQLGKVYENLMIDVNVSNYKLKERAKKMLSTITHISLEEAETLLEQANFKVKTAIIMHHLNISCEEAERKLASSDGFVRQALNHE</sequence>
<accession>A0A1Q8Q3V5</accession>
<evidence type="ECO:0000256" key="3">
    <source>
        <dbReference type="ARBA" id="ARBA00023277"/>
    </source>
</evidence>
<comment type="catalytic activity">
    <reaction evidence="4 12">
        <text>N-acetyl-D-muramate 6-phosphate + H2O = N-acetyl-D-glucosamine 6-phosphate + (R)-lactate</text>
        <dbReference type="Rhea" id="RHEA:26410"/>
        <dbReference type="ChEBI" id="CHEBI:15377"/>
        <dbReference type="ChEBI" id="CHEBI:16004"/>
        <dbReference type="ChEBI" id="CHEBI:57513"/>
        <dbReference type="ChEBI" id="CHEBI:58722"/>
        <dbReference type="EC" id="4.2.1.126"/>
    </reaction>
</comment>
<comment type="function">
    <text evidence="12">Specifically catalyzes the cleavage of the D-lactyl ether substituent of MurNAc 6-phosphate, producing GlcNAc 6-phosphate and D-lactate.</text>
</comment>
<dbReference type="PANTHER" id="PTHR10088">
    <property type="entry name" value="GLUCOKINASE REGULATORY PROTEIN"/>
    <property type="match status" value="1"/>
</dbReference>
<feature type="domain" description="SIS" evidence="13">
    <location>
        <begin position="54"/>
        <end position="217"/>
    </location>
</feature>
<dbReference type="GO" id="GO:0097173">
    <property type="term" value="P:N-acetylmuramic acid catabolic process"/>
    <property type="evidence" value="ECO:0007669"/>
    <property type="project" value="UniProtKB-UniPathway"/>
</dbReference>
<dbReference type="EMBL" id="MSDU01000027">
    <property type="protein sequence ID" value="OLN21975.1"/>
    <property type="molecule type" value="Genomic_DNA"/>
</dbReference>
<dbReference type="GO" id="GO:0009254">
    <property type="term" value="P:peptidoglycan turnover"/>
    <property type="evidence" value="ECO:0007669"/>
    <property type="project" value="TreeGrafter"/>
</dbReference>
<dbReference type="NCBIfam" id="NF003915">
    <property type="entry name" value="PRK05441.1"/>
    <property type="match status" value="1"/>
</dbReference>
<dbReference type="FunFam" id="1.10.8.1080:FF:000001">
    <property type="entry name" value="N-acetylmuramic acid 6-phosphate etherase"/>
    <property type="match status" value="1"/>
</dbReference>
<dbReference type="Gene3D" id="1.10.8.1080">
    <property type="match status" value="1"/>
</dbReference>
<name>A0A1Q8Q3V5_9BACI</name>
<keyword evidence="2 12" id="KW-0456">Lyase</keyword>
<keyword evidence="3 12" id="KW-0119">Carbohydrate metabolism</keyword>
<comment type="subunit">
    <text evidence="1 12">Homodimer.</text>
</comment>
<dbReference type="GO" id="GO:0046348">
    <property type="term" value="P:amino sugar catabolic process"/>
    <property type="evidence" value="ECO:0007669"/>
    <property type="project" value="InterPro"/>
</dbReference>
<evidence type="ECO:0000256" key="9">
    <source>
        <dbReference type="ARBA" id="ARBA00070061"/>
    </source>
</evidence>
<evidence type="ECO:0000256" key="10">
    <source>
        <dbReference type="ARBA" id="ARBA00077905"/>
    </source>
</evidence>
<dbReference type="FunFam" id="3.40.50.10490:FF:000014">
    <property type="entry name" value="N-acetylmuramic acid 6-phosphate etherase"/>
    <property type="match status" value="1"/>
</dbReference>
<evidence type="ECO:0000256" key="1">
    <source>
        <dbReference type="ARBA" id="ARBA00011738"/>
    </source>
</evidence>
<dbReference type="AlphaFoldDB" id="A0A1Q8Q3V5"/>
<dbReference type="GO" id="GO:0016803">
    <property type="term" value="F:ether hydrolase activity"/>
    <property type="evidence" value="ECO:0007669"/>
    <property type="project" value="TreeGrafter"/>
</dbReference>
<evidence type="ECO:0000313" key="14">
    <source>
        <dbReference type="EMBL" id="OLN21975.1"/>
    </source>
</evidence>
<evidence type="ECO:0000256" key="12">
    <source>
        <dbReference type="HAMAP-Rule" id="MF_00068"/>
    </source>
</evidence>
<evidence type="ECO:0000313" key="15">
    <source>
        <dbReference type="Proteomes" id="UP000185568"/>
    </source>
</evidence>
<feature type="active site" description="Proton donor" evidence="12">
    <location>
        <position position="82"/>
    </location>
</feature>
<dbReference type="InterPro" id="IPR040190">
    <property type="entry name" value="MURQ/GCKR"/>
</dbReference>
<dbReference type="InterPro" id="IPR005488">
    <property type="entry name" value="Etherase_MurQ"/>
</dbReference>
<feature type="active site" evidence="12">
    <location>
        <position position="113"/>
    </location>
</feature>
<dbReference type="GO" id="GO:0097367">
    <property type="term" value="F:carbohydrate derivative binding"/>
    <property type="evidence" value="ECO:0007669"/>
    <property type="project" value="InterPro"/>
</dbReference>
<dbReference type="NCBIfam" id="TIGR00274">
    <property type="entry name" value="N-acetylmuramic acid 6-phosphate etherase"/>
    <property type="match status" value="1"/>
</dbReference>
<dbReference type="GO" id="GO:0016835">
    <property type="term" value="F:carbon-oxygen lyase activity"/>
    <property type="evidence" value="ECO:0007669"/>
    <property type="project" value="UniProtKB-UniRule"/>
</dbReference>
<protein>
    <recommendedName>
        <fullName evidence="9 12">N-acetylmuramic acid 6-phosphate etherase</fullName>
        <shortName evidence="12">MurNAc-6-P etherase</shortName>
        <ecNumber evidence="8 12">4.2.1.126</ecNumber>
    </recommendedName>
    <alternativeName>
        <fullName evidence="11 12">N-acetylmuramic acid 6-phosphate hydrolase</fullName>
    </alternativeName>
    <alternativeName>
        <fullName evidence="10 12">N-acetylmuramic acid 6-phosphate lyase</fullName>
    </alternativeName>
</protein>
<dbReference type="CDD" id="cd05007">
    <property type="entry name" value="SIS_Etherase"/>
    <property type="match status" value="1"/>
</dbReference>
<dbReference type="NCBIfam" id="NF009222">
    <property type="entry name" value="PRK12570.1"/>
    <property type="match status" value="1"/>
</dbReference>
<dbReference type="InterPro" id="IPR046348">
    <property type="entry name" value="SIS_dom_sf"/>
</dbReference>
<organism evidence="14 15">
    <name type="scientific">Domibacillus antri</name>
    <dbReference type="NCBI Taxonomy" id="1714264"/>
    <lineage>
        <taxon>Bacteria</taxon>
        <taxon>Bacillati</taxon>
        <taxon>Bacillota</taxon>
        <taxon>Bacilli</taxon>
        <taxon>Bacillales</taxon>
        <taxon>Bacillaceae</taxon>
        <taxon>Domibacillus</taxon>
    </lineage>
</organism>
<dbReference type="PROSITE" id="PS51464">
    <property type="entry name" value="SIS"/>
    <property type="match status" value="1"/>
</dbReference>
<comment type="similarity">
    <text evidence="7 12">Belongs to the GCKR-like family. MurNAc-6-P etherase subfamily.</text>
</comment>
<comment type="miscellaneous">
    <text evidence="12">A lyase-type mechanism (elimination/hydration) is suggested for the cleavage of the lactyl ether bond of MurNAc 6-phosphate, with the formation of an alpha,beta-unsaturated aldehyde intermediate with (E)-stereochemistry, followed by the syn addition of water to give product.</text>
</comment>
<dbReference type="UniPathway" id="UPA00342"/>
<gene>
    <name evidence="12" type="primary">murQ</name>
    <name evidence="14" type="ORF">BTO30_12000</name>
</gene>
<dbReference type="STRING" id="1714264.BTO30_12000"/>
<evidence type="ECO:0000256" key="7">
    <source>
        <dbReference type="ARBA" id="ARBA00061234"/>
    </source>
</evidence>